<comment type="caution">
    <text evidence="2">The sequence shown here is derived from an EMBL/GenBank/DDBJ whole genome shotgun (WGS) entry which is preliminary data.</text>
</comment>
<accession>A0A7W8EH69</accession>
<evidence type="ECO:0000313" key="2">
    <source>
        <dbReference type="EMBL" id="MBB5079284.1"/>
    </source>
</evidence>
<feature type="transmembrane region" description="Helical" evidence="1">
    <location>
        <begin position="12"/>
        <end position="34"/>
    </location>
</feature>
<keyword evidence="1" id="KW-1133">Transmembrane helix</keyword>
<evidence type="ECO:0000313" key="3">
    <source>
        <dbReference type="Proteomes" id="UP000568380"/>
    </source>
</evidence>
<feature type="transmembrane region" description="Helical" evidence="1">
    <location>
        <begin position="126"/>
        <end position="146"/>
    </location>
</feature>
<gene>
    <name evidence="2" type="ORF">HNR40_004770</name>
</gene>
<evidence type="ECO:0000256" key="1">
    <source>
        <dbReference type="SAM" id="Phobius"/>
    </source>
</evidence>
<sequence>MSDYAAQGRVRRLVLAALGPPLVVLVPMLLVATVGERLPERVTVHSWSFATRIGFTWQEWSAQPVFGMMMWAQALLVVAFLSYWHVPLGQRLVVALGWTVGLLIPVAYTLWALGLTPAFGGEVRPGWPMAAQVAGTAAAFALGWAVGGPLPRHPETDAVPPPWLRSMPIGAAQRVMFVTRSWSARRLVTGAMLVGLALWLGFWPLILWAVFEAAQARTRLQIDAGGLSVTLPWVGLRRTVPWTRVRHADVMSEPPKGRYKLDDGGWGWGALSGKGPVLVVSLADDRRLAYSTSQAGTAAALVNGWLHRLRAGSC</sequence>
<name>A0A7W8EH69_9ACTN</name>
<feature type="transmembrane region" description="Helical" evidence="1">
    <location>
        <begin position="65"/>
        <end position="86"/>
    </location>
</feature>
<organism evidence="2 3">
    <name type="scientific">Nonomuraea endophytica</name>
    <dbReference type="NCBI Taxonomy" id="714136"/>
    <lineage>
        <taxon>Bacteria</taxon>
        <taxon>Bacillati</taxon>
        <taxon>Actinomycetota</taxon>
        <taxon>Actinomycetes</taxon>
        <taxon>Streptosporangiales</taxon>
        <taxon>Streptosporangiaceae</taxon>
        <taxon>Nonomuraea</taxon>
    </lineage>
</organism>
<feature type="transmembrane region" description="Helical" evidence="1">
    <location>
        <begin position="93"/>
        <end position="114"/>
    </location>
</feature>
<dbReference type="RefSeq" id="WP_184964790.1">
    <property type="nucleotide sequence ID" value="NZ_JACHIN010000006.1"/>
</dbReference>
<keyword evidence="1" id="KW-0472">Membrane</keyword>
<reference evidence="2 3" key="1">
    <citation type="submission" date="2020-08" db="EMBL/GenBank/DDBJ databases">
        <title>Genomic Encyclopedia of Type Strains, Phase IV (KMG-IV): sequencing the most valuable type-strain genomes for metagenomic binning, comparative biology and taxonomic classification.</title>
        <authorList>
            <person name="Goeker M."/>
        </authorList>
    </citation>
    <scope>NUCLEOTIDE SEQUENCE [LARGE SCALE GENOMIC DNA]</scope>
    <source>
        <strain evidence="2 3">DSM 45385</strain>
    </source>
</reference>
<keyword evidence="1" id="KW-0812">Transmembrane</keyword>
<feature type="transmembrane region" description="Helical" evidence="1">
    <location>
        <begin position="187"/>
        <end position="211"/>
    </location>
</feature>
<dbReference type="AlphaFoldDB" id="A0A7W8EH69"/>
<dbReference type="EMBL" id="JACHIN010000006">
    <property type="protein sequence ID" value="MBB5079284.1"/>
    <property type="molecule type" value="Genomic_DNA"/>
</dbReference>
<dbReference type="Proteomes" id="UP000568380">
    <property type="component" value="Unassembled WGS sequence"/>
</dbReference>
<proteinExistence type="predicted"/>
<protein>
    <recommendedName>
        <fullName evidence="4">DUF1648 domain-containing protein</fullName>
    </recommendedName>
</protein>
<evidence type="ECO:0008006" key="4">
    <source>
        <dbReference type="Google" id="ProtNLM"/>
    </source>
</evidence>
<keyword evidence="3" id="KW-1185">Reference proteome</keyword>